<dbReference type="EMBL" id="JOTM01000018">
    <property type="protein sequence ID" value="KEK23265.1"/>
    <property type="molecule type" value="Genomic_DNA"/>
</dbReference>
<reference evidence="2 3" key="1">
    <citation type="submission" date="2014-06" db="EMBL/GenBank/DDBJ databases">
        <title>Draft genome sequence of Bacillus gaemokensis JCM 15801 (MCCC 1A00707).</title>
        <authorList>
            <person name="Lai Q."/>
            <person name="Liu Y."/>
            <person name="Shao Z."/>
        </authorList>
    </citation>
    <scope>NUCLEOTIDE SEQUENCE [LARGE SCALE GENOMIC DNA]</scope>
    <source>
        <strain evidence="2 3">JCM 15801</strain>
    </source>
</reference>
<feature type="transmembrane region" description="Helical" evidence="1">
    <location>
        <begin position="31"/>
        <end position="50"/>
    </location>
</feature>
<keyword evidence="1" id="KW-0472">Membrane</keyword>
<feature type="transmembrane region" description="Helical" evidence="1">
    <location>
        <begin position="62"/>
        <end position="80"/>
    </location>
</feature>
<feature type="transmembrane region" description="Helical" evidence="1">
    <location>
        <begin position="171"/>
        <end position="193"/>
    </location>
</feature>
<keyword evidence="3" id="KW-1185">Reference proteome</keyword>
<evidence type="ECO:0000313" key="2">
    <source>
        <dbReference type="EMBL" id="KEK23265.1"/>
    </source>
</evidence>
<sequence length="240" mass="27797">MKLVVPKQHGAWGMLLIPFVLSVLLGKPTLYHILLFIAWLFIYLATYPFLMYIKQTRKKEFLHSAIIYFIIACIFGIVSLLYEWKILLFALIMMPLFIVNIYFARQKKERALVNDICAILVFCIGGLISYYFSMKTIDRTALSIAVVSFLYFLGSTFYVKTMIREKNNPMYRFVSWGYHIVLTIVLFVVNPWLSLVFAPSLVRAIILYGKKISILKVGVLEIINSVYFLIVTAILLQYAI</sequence>
<accession>A0A073K9K4</accession>
<feature type="transmembrane region" description="Helical" evidence="1">
    <location>
        <begin position="9"/>
        <end position="25"/>
    </location>
</feature>
<evidence type="ECO:0000256" key="1">
    <source>
        <dbReference type="SAM" id="Phobius"/>
    </source>
</evidence>
<feature type="transmembrane region" description="Helical" evidence="1">
    <location>
        <begin position="116"/>
        <end position="134"/>
    </location>
</feature>
<organism evidence="2 3">
    <name type="scientific">Bacillus gaemokensis</name>
    <dbReference type="NCBI Taxonomy" id="574375"/>
    <lineage>
        <taxon>Bacteria</taxon>
        <taxon>Bacillati</taxon>
        <taxon>Bacillota</taxon>
        <taxon>Bacilli</taxon>
        <taxon>Bacillales</taxon>
        <taxon>Bacillaceae</taxon>
        <taxon>Bacillus</taxon>
        <taxon>Bacillus cereus group</taxon>
    </lineage>
</organism>
<dbReference type="RefSeq" id="WP_033675865.1">
    <property type="nucleotide sequence ID" value="NZ_JOTM01000018.1"/>
</dbReference>
<gene>
    <name evidence="2" type="ORF">BAGA_10060</name>
</gene>
<dbReference type="AlphaFoldDB" id="A0A073K9K4"/>
<feature type="transmembrane region" description="Helical" evidence="1">
    <location>
        <begin position="140"/>
        <end position="159"/>
    </location>
</feature>
<feature type="transmembrane region" description="Helical" evidence="1">
    <location>
        <begin position="86"/>
        <end position="104"/>
    </location>
</feature>
<dbReference type="eggNOG" id="ENOG502ZBRV">
    <property type="taxonomic scope" value="Bacteria"/>
</dbReference>
<dbReference type="OrthoDB" id="2380563at2"/>
<keyword evidence="1" id="KW-0812">Transmembrane</keyword>
<feature type="transmembrane region" description="Helical" evidence="1">
    <location>
        <begin position="213"/>
        <end position="236"/>
    </location>
</feature>
<keyword evidence="1" id="KW-1133">Transmembrane helix</keyword>
<comment type="caution">
    <text evidence="2">The sequence shown here is derived from an EMBL/GenBank/DDBJ whole genome shotgun (WGS) entry which is preliminary data.</text>
</comment>
<protein>
    <submittedName>
        <fullName evidence="2">Membrane protein</fullName>
    </submittedName>
</protein>
<name>A0A073K9K4_9BACI</name>
<proteinExistence type="predicted"/>
<evidence type="ECO:0000313" key="3">
    <source>
        <dbReference type="Proteomes" id="UP000027778"/>
    </source>
</evidence>
<dbReference type="InterPro" id="IPR025576">
    <property type="entry name" value="YwiC"/>
</dbReference>
<dbReference type="Pfam" id="PF14256">
    <property type="entry name" value="YwiC"/>
    <property type="match status" value="1"/>
</dbReference>
<dbReference type="STRING" id="574375.AZF08_14850"/>
<dbReference type="Proteomes" id="UP000027778">
    <property type="component" value="Unassembled WGS sequence"/>
</dbReference>